<evidence type="ECO:0000313" key="2">
    <source>
        <dbReference type="WBParaSite" id="jg12218.2"/>
    </source>
</evidence>
<evidence type="ECO:0000313" key="1">
    <source>
        <dbReference type="Proteomes" id="UP000887574"/>
    </source>
</evidence>
<dbReference type="InterPro" id="IPR028150">
    <property type="entry name" value="Lustrin_cystein"/>
</dbReference>
<protein>
    <submittedName>
        <fullName evidence="2">EB domain-containing protein</fullName>
    </submittedName>
</protein>
<dbReference type="InterPro" id="IPR006150">
    <property type="entry name" value="Cys_repeat_1"/>
</dbReference>
<keyword evidence="1" id="KW-1185">Reference proteome</keyword>
<sequence>MVLSKPDAMKRRTNAFIFHGISYKLTVMPRSNDRVELLENGRVKHCASHKTSLCGSGYKCERPVENPSLHVCCGRRSPRHSDDPTYRCPNSQIAYLRNGVNVFCTTLGRTDVCPPGNICTRTVAEPNIVLLPNKHPVQPGFHVNNPWSARRLCVLLDPFIHGMSFRILPSLDIYTGNQAKCLQAQNRPNVFLCCKSTEPPRVCPFGQHALLRAGGQPETCPSPGATCSNPSYTCQFSQILRTYVCCGQPGTTALCADGRETYIQEIGKTYTCNVLTYPSNCPNGVV</sequence>
<dbReference type="Pfam" id="PF14625">
    <property type="entry name" value="Lustrin_cystein"/>
    <property type="match status" value="3"/>
</dbReference>
<organism evidence="1 2">
    <name type="scientific">Ditylenchus dipsaci</name>
    <dbReference type="NCBI Taxonomy" id="166011"/>
    <lineage>
        <taxon>Eukaryota</taxon>
        <taxon>Metazoa</taxon>
        <taxon>Ecdysozoa</taxon>
        <taxon>Nematoda</taxon>
        <taxon>Chromadorea</taxon>
        <taxon>Rhabditida</taxon>
        <taxon>Tylenchina</taxon>
        <taxon>Tylenchomorpha</taxon>
        <taxon>Sphaerularioidea</taxon>
        <taxon>Anguinidae</taxon>
        <taxon>Anguininae</taxon>
        <taxon>Ditylenchus</taxon>
    </lineage>
</organism>
<dbReference type="Proteomes" id="UP000887574">
    <property type="component" value="Unplaced"/>
</dbReference>
<proteinExistence type="predicted"/>
<dbReference type="SMART" id="SM00289">
    <property type="entry name" value="WR1"/>
    <property type="match status" value="3"/>
</dbReference>
<reference evidence="2" key="1">
    <citation type="submission" date="2022-11" db="UniProtKB">
        <authorList>
            <consortium name="WormBaseParasite"/>
        </authorList>
    </citation>
    <scope>IDENTIFICATION</scope>
</reference>
<name>A0A915CSS1_9BILA</name>
<dbReference type="WBParaSite" id="jg12218.2">
    <property type="protein sequence ID" value="jg12218.2"/>
    <property type="gene ID" value="jg12218"/>
</dbReference>
<accession>A0A915CSS1</accession>
<dbReference type="AlphaFoldDB" id="A0A915CSS1"/>